<organism evidence="2 3">
    <name type="scientific">Parelaphostrongylus tenuis</name>
    <name type="common">Meningeal worm</name>
    <dbReference type="NCBI Taxonomy" id="148309"/>
    <lineage>
        <taxon>Eukaryota</taxon>
        <taxon>Metazoa</taxon>
        <taxon>Ecdysozoa</taxon>
        <taxon>Nematoda</taxon>
        <taxon>Chromadorea</taxon>
        <taxon>Rhabditida</taxon>
        <taxon>Rhabditina</taxon>
        <taxon>Rhabditomorpha</taxon>
        <taxon>Strongyloidea</taxon>
        <taxon>Metastrongylidae</taxon>
        <taxon>Parelaphostrongylus</taxon>
    </lineage>
</organism>
<keyword evidence="3" id="KW-1185">Reference proteome</keyword>
<comment type="caution">
    <text evidence="2">The sequence shown here is derived from an EMBL/GenBank/DDBJ whole genome shotgun (WGS) entry which is preliminary data.</text>
</comment>
<sequence length="126" mass="14132">MRCSSEEDSTRHEHKEPTTRAGRYNEESPPRQATEDNRLGSTKSEEKKDVVAFEGVARKKHPIRSLLTTRSTEIGLSRVADNAGARMKSLAQHVHELLVNAIKEKTQRLYSKSVSAILISCMVRGD</sequence>
<accession>A0AAD5MT01</accession>
<protein>
    <submittedName>
        <fullName evidence="2">Uncharacterized protein</fullName>
    </submittedName>
</protein>
<reference evidence="2" key="1">
    <citation type="submission" date="2021-06" db="EMBL/GenBank/DDBJ databases">
        <title>Parelaphostrongylus tenuis whole genome reference sequence.</title>
        <authorList>
            <person name="Garwood T.J."/>
            <person name="Larsen P.A."/>
            <person name="Fountain-Jones N.M."/>
            <person name="Garbe J.R."/>
            <person name="Macchietto M.G."/>
            <person name="Kania S.A."/>
            <person name="Gerhold R.W."/>
            <person name="Richards J.E."/>
            <person name="Wolf T.M."/>
        </authorList>
    </citation>
    <scope>NUCLEOTIDE SEQUENCE</scope>
    <source>
        <strain evidence="2">MNPRO001-30</strain>
        <tissue evidence="2">Meninges</tissue>
    </source>
</reference>
<feature type="region of interest" description="Disordered" evidence="1">
    <location>
        <begin position="1"/>
        <end position="47"/>
    </location>
</feature>
<dbReference type="AlphaFoldDB" id="A0AAD5MT01"/>
<dbReference type="EMBL" id="JAHQIW010004388">
    <property type="protein sequence ID" value="KAJ1362168.1"/>
    <property type="molecule type" value="Genomic_DNA"/>
</dbReference>
<gene>
    <name evidence="2" type="ORF">KIN20_021604</name>
</gene>
<evidence type="ECO:0000313" key="3">
    <source>
        <dbReference type="Proteomes" id="UP001196413"/>
    </source>
</evidence>
<proteinExistence type="predicted"/>
<evidence type="ECO:0000256" key="1">
    <source>
        <dbReference type="SAM" id="MobiDB-lite"/>
    </source>
</evidence>
<evidence type="ECO:0000313" key="2">
    <source>
        <dbReference type="EMBL" id="KAJ1362168.1"/>
    </source>
</evidence>
<dbReference type="Proteomes" id="UP001196413">
    <property type="component" value="Unassembled WGS sequence"/>
</dbReference>
<name>A0AAD5MT01_PARTN</name>